<keyword evidence="6 11" id="KW-0548">Nucleotidyltransferase</keyword>
<sequence length="307" mass="33129">MLLDTKDIKIKKETSEGNVAVFTFEPLPKGFGHTLGNTLRRVLLTSLKGGAITQMKVAGVVHQFSTVEGIKEDLVEIGLNLKQVRARVHGENPVVGKLSVTGPGKITAGDIEVSSDVEIINKDLHIATLADKKAKLEVELVFESGVGYLPVEERETSKIGVILLDALFSPIINATYEVEPTRKGGVIGLDKLILTLETDGSIDSSEALAQAATILRDFFKRFALAEDPEEEVETESGAMPVAKMDTGSIAIEELPLPTRTINALKKAKIETLAELAGKSEEELADVKNLGEKSVGEIHKLLEKEGLR</sequence>
<evidence type="ECO:0000256" key="11">
    <source>
        <dbReference type="HAMAP-Rule" id="MF_00059"/>
    </source>
</evidence>
<dbReference type="GO" id="GO:0005737">
    <property type="term" value="C:cytoplasm"/>
    <property type="evidence" value="ECO:0007669"/>
    <property type="project" value="UniProtKB-ARBA"/>
</dbReference>
<dbReference type="SMART" id="SM00662">
    <property type="entry name" value="RPOLD"/>
    <property type="match status" value="1"/>
</dbReference>
<dbReference type="EMBL" id="MEVA01000016">
    <property type="protein sequence ID" value="OGC47242.1"/>
    <property type="molecule type" value="Genomic_DNA"/>
</dbReference>
<gene>
    <name evidence="11" type="primary">rpoA</name>
    <name evidence="13" type="ORF">A2886_01170</name>
</gene>
<keyword evidence="7 11" id="KW-0804">Transcription</keyword>
<reference evidence="13 14" key="1">
    <citation type="journal article" date="2016" name="Nat. Commun.">
        <title>Thousands of microbial genomes shed light on interconnected biogeochemical processes in an aquifer system.</title>
        <authorList>
            <person name="Anantharaman K."/>
            <person name="Brown C.T."/>
            <person name="Hug L.A."/>
            <person name="Sharon I."/>
            <person name="Castelle C.J."/>
            <person name="Probst A.J."/>
            <person name="Thomas B.C."/>
            <person name="Singh A."/>
            <person name="Wilkins M.J."/>
            <person name="Karaoz U."/>
            <person name="Brodie E.L."/>
            <person name="Williams K.H."/>
            <person name="Hubbard S.S."/>
            <person name="Banfield J.F."/>
        </authorList>
    </citation>
    <scope>NUCLEOTIDE SEQUENCE [LARGE SCALE GENOMIC DNA]</scope>
</reference>
<proteinExistence type="inferred from homology"/>
<dbReference type="GO" id="GO:0003677">
    <property type="term" value="F:DNA binding"/>
    <property type="evidence" value="ECO:0007669"/>
    <property type="project" value="UniProtKB-UniRule"/>
</dbReference>
<dbReference type="InterPro" id="IPR011773">
    <property type="entry name" value="DNA-dir_RpoA"/>
</dbReference>
<comment type="subunit">
    <text evidence="11">Homodimer. The RNAP catalytic core consists of 2 alpha, 1 beta, 1 beta' and 1 omega subunit. When a sigma factor is associated with the core the holoenzyme is formed, which can initiate transcription.</text>
</comment>
<accession>A0A1F4UQS1</accession>
<evidence type="ECO:0000313" key="13">
    <source>
        <dbReference type="EMBL" id="OGC47242.1"/>
    </source>
</evidence>
<dbReference type="STRING" id="1802617.A2886_01170"/>
<dbReference type="Proteomes" id="UP000176608">
    <property type="component" value="Unassembled WGS sequence"/>
</dbReference>
<evidence type="ECO:0000256" key="4">
    <source>
        <dbReference type="ARBA" id="ARBA00022478"/>
    </source>
</evidence>
<evidence type="ECO:0000256" key="9">
    <source>
        <dbReference type="ARBA" id="ARBA00033070"/>
    </source>
</evidence>
<name>A0A1F4UQS1_UNCKA</name>
<evidence type="ECO:0000256" key="5">
    <source>
        <dbReference type="ARBA" id="ARBA00022679"/>
    </source>
</evidence>
<dbReference type="Gene3D" id="3.30.1360.10">
    <property type="entry name" value="RNA polymerase, RBP11-like subunit"/>
    <property type="match status" value="1"/>
</dbReference>
<dbReference type="Gene3D" id="2.170.120.12">
    <property type="entry name" value="DNA-directed RNA polymerase, insert domain"/>
    <property type="match status" value="1"/>
</dbReference>
<dbReference type="GO" id="GO:0046983">
    <property type="term" value="F:protein dimerization activity"/>
    <property type="evidence" value="ECO:0007669"/>
    <property type="project" value="InterPro"/>
</dbReference>
<dbReference type="AlphaFoldDB" id="A0A1F4UQS1"/>
<dbReference type="InterPro" id="IPR011263">
    <property type="entry name" value="DNA-dir_RNA_pol_RpoA/D/Rpb3"/>
</dbReference>
<evidence type="ECO:0000256" key="8">
    <source>
        <dbReference type="ARBA" id="ARBA00032524"/>
    </source>
</evidence>
<dbReference type="GO" id="GO:0006351">
    <property type="term" value="P:DNA-templated transcription"/>
    <property type="evidence" value="ECO:0007669"/>
    <property type="project" value="UniProtKB-UniRule"/>
</dbReference>
<evidence type="ECO:0000256" key="10">
    <source>
        <dbReference type="ARBA" id="ARBA00048552"/>
    </source>
</evidence>
<evidence type="ECO:0000256" key="7">
    <source>
        <dbReference type="ARBA" id="ARBA00023163"/>
    </source>
</evidence>
<dbReference type="Pfam" id="PF03118">
    <property type="entry name" value="RNA_pol_A_CTD"/>
    <property type="match status" value="1"/>
</dbReference>
<comment type="catalytic activity">
    <reaction evidence="10 11">
        <text>RNA(n) + a ribonucleoside 5'-triphosphate = RNA(n+1) + diphosphate</text>
        <dbReference type="Rhea" id="RHEA:21248"/>
        <dbReference type="Rhea" id="RHEA-COMP:14527"/>
        <dbReference type="Rhea" id="RHEA-COMP:17342"/>
        <dbReference type="ChEBI" id="CHEBI:33019"/>
        <dbReference type="ChEBI" id="CHEBI:61557"/>
        <dbReference type="ChEBI" id="CHEBI:140395"/>
        <dbReference type="EC" id="2.7.7.6"/>
    </reaction>
</comment>
<dbReference type="SUPFAM" id="SSF56553">
    <property type="entry name" value="Insert subdomain of RNA polymerase alpha subunit"/>
    <property type="match status" value="1"/>
</dbReference>
<dbReference type="NCBIfam" id="TIGR02027">
    <property type="entry name" value="rpoA"/>
    <property type="match status" value="1"/>
</dbReference>
<evidence type="ECO:0000313" key="14">
    <source>
        <dbReference type="Proteomes" id="UP000176608"/>
    </source>
</evidence>
<dbReference type="GO" id="GO:0003899">
    <property type="term" value="F:DNA-directed RNA polymerase activity"/>
    <property type="evidence" value="ECO:0007669"/>
    <property type="project" value="UniProtKB-UniRule"/>
</dbReference>
<dbReference type="CDD" id="cd06928">
    <property type="entry name" value="RNAP_alpha_NTD"/>
    <property type="match status" value="1"/>
</dbReference>
<dbReference type="InterPro" id="IPR011262">
    <property type="entry name" value="DNA-dir_RNA_pol_insert"/>
</dbReference>
<keyword evidence="5 11" id="KW-0808">Transferase</keyword>
<dbReference type="SUPFAM" id="SSF47789">
    <property type="entry name" value="C-terminal domain of RNA polymerase alpha subunit"/>
    <property type="match status" value="1"/>
</dbReference>
<evidence type="ECO:0000256" key="3">
    <source>
        <dbReference type="ARBA" id="ARBA00015972"/>
    </source>
</evidence>
<feature type="domain" description="DNA-directed RNA polymerase RpoA/D/Rpb3-type" evidence="12">
    <location>
        <begin position="19"/>
        <end position="225"/>
    </location>
</feature>
<dbReference type="NCBIfam" id="NF003519">
    <property type="entry name" value="PRK05182.2-5"/>
    <property type="match status" value="1"/>
</dbReference>
<dbReference type="Gene3D" id="1.10.150.20">
    <property type="entry name" value="5' to 3' exonuclease, C-terminal subdomain"/>
    <property type="match status" value="1"/>
</dbReference>
<dbReference type="SUPFAM" id="SSF55257">
    <property type="entry name" value="RBP11-like subunits of RNA polymerase"/>
    <property type="match status" value="1"/>
</dbReference>
<dbReference type="FunFam" id="2.170.120.12:FF:000001">
    <property type="entry name" value="DNA-directed RNA polymerase subunit alpha"/>
    <property type="match status" value="1"/>
</dbReference>
<evidence type="ECO:0000259" key="12">
    <source>
        <dbReference type="SMART" id="SM00662"/>
    </source>
</evidence>
<keyword evidence="4 11" id="KW-0240">DNA-directed RNA polymerase</keyword>
<evidence type="ECO:0000256" key="1">
    <source>
        <dbReference type="ARBA" id="ARBA00007123"/>
    </source>
</evidence>
<feature type="region of interest" description="Alpha N-terminal domain (alpha-NTD)" evidence="11">
    <location>
        <begin position="1"/>
        <end position="229"/>
    </location>
</feature>
<comment type="function">
    <text evidence="11">DNA-dependent RNA polymerase catalyzes the transcription of DNA into RNA using the four ribonucleoside triphosphates as substrates.</text>
</comment>
<dbReference type="GO" id="GO:0000428">
    <property type="term" value="C:DNA-directed RNA polymerase complex"/>
    <property type="evidence" value="ECO:0007669"/>
    <property type="project" value="UniProtKB-KW"/>
</dbReference>
<evidence type="ECO:0000256" key="6">
    <source>
        <dbReference type="ARBA" id="ARBA00022695"/>
    </source>
</evidence>
<comment type="similarity">
    <text evidence="1 11">Belongs to the RNA polymerase alpha chain family.</text>
</comment>
<organism evidence="13 14">
    <name type="scientific">candidate division WWE3 bacterium RIFCSPHIGHO2_01_FULL_42_13</name>
    <dbReference type="NCBI Taxonomy" id="1802617"/>
    <lineage>
        <taxon>Bacteria</taxon>
        <taxon>Katanobacteria</taxon>
    </lineage>
</organism>
<dbReference type="InterPro" id="IPR036643">
    <property type="entry name" value="RNApol_insert_sf"/>
</dbReference>
<dbReference type="Pfam" id="PF01193">
    <property type="entry name" value="RNA_pol_L"/>
    <property type="match status" value="1"/>
</dbReference>
<dbReference type="HAMAP" id="MF_00059">
    <property type="entry name" value="RNApol_bact_RpoA"/>
    <property type="match status" value="1"/>
</dbReference>
<comment type="caution">
    <text evidence="13">The sequence shown here is derived from an EMBL/GenBank/DDBJ whole genome shotgun (WGS) entry which is preliminary data.</text>
</comment>
<evidence type="ECO:0000256" key="2">
    <source>
        <dbReference type="ARBA" id="ARBA00012418"/>
    </source>
</evidence>
<dbReference type="InterPro" id="IPR036603">
    <property type="entry name" value="RBP11-like"/>
</dbReference>
<protein>
    <recommendedName>
        <fullName evidence="3 11">DNA-directed RNA polymerase subunit alpha</fullName>
        <shortName evidence="11">RNAP subunit alpha</shortName>
        <ecNumber evidence="2 11">2.7.7.6</ecNumber>
    </recommendedName>
    <alternativeName>
        <fullName evidence="9 11">RNA polymerase subunit alpha</fullName>
    </alternativeName>
    <alternativeName>
        <fullName evidence="8 11">Transcriptase subunit alpha</fullName>
    </alternativeName>
</protein>
<dbReference type="Pfam" id="PF01000">
    <property type="entry name" value="RNA_pol_A_bac"/>
    <property type="match status" value="1"/>
</dbReference>
<feature type="region of interest" description="Alpha C-terminal domain (alpha-CTD)" evidence="11">
    <location>
        <begin position="244"/>
        <end position="307"/>
    </location>
</feature>
<comment type="domain">
    <text evidence="11">The N-terminal domain is essential for RNAP assembly and basal transcription, whereas the C-terminal domain is involved in interaction with transcriptional regulators and with upstream promoter elements.</text>
</comment>
<dbReference type="EC" id="2.7.7.6" evidence="2 11"/>
<dbReference type="InterPro" id="IPR011260">
    <property type="entry name" value="RNAP_asu_C"/>
</dbReference>